<dbReference type="InterPro" id="IPR026444">
    <property type="entry name" value="Secre_tail"/>
</dbReference>
<dbReference type="SUPFAM" id="SSF49373">
    <property type="entry name" value="Invasin/intimin cell-adhesion fragments"/>
    <property type="match status" value="2"/>
</dbReference>
<reference evidence="2 3" key="1">
    <citation type="journal article" date="2019" name="Nat. Med.">
        <title>A library of human gut bacterial isolates paired with longitudinal multiomics data enables mechanistic microbiome research.</title>
        <authorList>
            <person name="Poyet M."/>
            <person name="Groussin M."/>
            <person name="Gibbons S.M."/>
            <person name="Avila-Pacheco J."/>
            <person name="Jiang X."/>
            <person name="Kearney S.M."/>
            <person name="Perrotta A.R."/>
            <person name="Berdy B."/>
            <person name="Zhao S."/>
            <person name="Lieberman T.D."/>
            <person name="Swanson P.K."/>
            <person name="Smith M."/>
            <person name="Roesemann S."/>
            <person name="Alexander J.E."/>
            <person name="Rich S.A."/>
            <person name="Livny J."/>
            <person name="Vlamakis H."/>
            <person name="Clish C."/>
            <person name="Bullock K."/>
            <person name="Deik A."/>
            <person name="Scott J."/>
            <person name="Pierce K.A."/>
            <person name="Xavier R.J."/>
            <person name="Alm E.J."/>
        </authorList>
    </citation>
    <scope>NUCLEOTIDE SEQUENCE [LARGE SCALE GENOMIC DNA]</scope>
    <source>
        <strain evidence="2 3">BIOML-A10</strain>
    </source>
</reference>
<dbReference type="Proteomes" id="UP000422221">
    <property type="component" value="Unassembled WGS sequence"/>
</dbReference>
<evidence type="ECO:0000259" key="1">
    <source>
        <dbReference type="SMART" id="SM00635"/>
    </source>
</evidence>
<gene>
    <name evidence="2" type="ORF">F3F73_05140</name>
</gene>
<accession>A0A7J4XLE2</accession>
<evidence type="ECO:0000313" key="2">
    <source>
        <dbReference type="EMBL" id="KAA3767789.1"/>
    </source>
</evidence>
<dbReference type="RefSeq" id="WP_130058499.1">
    <property type="nucleotide sequence ID" value="NZ_RCXT01000003.1"/>
</dbReference>
<dbReference type="Pfam" id="PF18962">
    <property type="entry name" value="Por_Secre_tail"/>
    <property type="match status" value="1"/>
</dbReference>
<feature type="domain" description="BIG2" evidence="1">
    <location>
        <begin position="138"/>
        <end position="215"/>
    </location>
</feature>
<dbReference type="AlphaFoldDB" id="A0A7J4XLE2"/>
<name>A0A7J4XLE2_9BACE</name>
<proteinExistence type="predicted"/>
<dbReference type="Pfam" id="PF02368">
    <property type="entry name" value="Big_2"/>
    <property type="match status" value="2"/>
</dbReference>
<feature type="domain" description="BIG2" evidence="1">
    <location>
        <begin position="222"/>
        <end position="307"/>
    </location>
</feature>
<dbReference type="EMBL" id="VWMK01000004">
    <property type="protein sequence ID" value="KAA3767789.1"/>
    <property type="molecule type" value="Genomic_DNA"/>
</dbReference>
<dbReference type="Gene3D" id="2.60.40.1080">
    <property type="match status" value="2"/>
</dbReference>
<evidence type="ECO:0000313" key="3">
    <source>
        <dbReference type="Proteomes" id="UP000422221"/>
    </source>
</evidence>
<dbReference type="InterPro" id="IPR003343">
    <property type="entry name" value="Big_2"/>
</dbReference>
<comment type="caution">
    <text evidence="2">The sequence shown here is derived from an EMBL/GenBank/DDBJ whole genome shotgun (WGS) entry which is preliminary data.</text>
</comment>
<dbReference type="SMART" id="SM00635">
    <property type="entry name" value="BID_2"/>
    <property type="match status" value="2"/>
</dbReference>
<sequence>MKDQKIYVLLFSLLFVPLVWGAGSSASHWTFDPAEYAYDMNVHAALTFNGMDVEDYATFEVAAFCGNECCGIAKATVSQGKKYYELRVHSKKSQGDNITFKCYNQATGRELMVAESLLFDGEQHGTLSHLFQLTATQPVTGISLDKTSVTLNTTDTYTLIANVDPIDASNKSVIWSSSDAAIATVDENGVVIGMKAGTATITATTVDGNFTATCQVIVKPILVASVKITCEEDQLLLTPNQQTLHFSASVLPENATDKDLVWSIESGDDLATITQNGVLQAIDRVKKDGEVVVRATAVDQSNAYDEVTVSLQGFATGIQSFDQQVIFISSPVADRLYIRGDFDRLKHISIIDSSGRIYVQVEQLISGESIDVSPLSRGIYYVVMEKNMNWILQKFIKMK</sequence>
<dbReference type="InterPro" id="IPR008964">
    <property type="entry name" value="Invasin/intimin_cell_adhesion"/>
</dbReference>
<dbReference type="NCBIfam" id="TIGR04183">
    <property type="entry name" value="Por_Secre_tail"/>
    <property type="match status" value="1"/>
</dbReference>
<organism evidence="2 3">
    <name type="scientific">Bacteroides salyersiae</name>
    <dbReference type="NCBI Taxonomy" id="291644"/>
    <lineage>
        <taxon>Bacteria</taxon>
        <taxon>Pseudomonadati</taxon>
        <taxon>Bacteroidota</taxon>
        <taxon>Bacteroidia</taxon>
        <taxon>Bacteroidales</taxon>
        <taxon>Bacteroidaceae</taxon>
        <taxon>Bacteroides</taxon>
    </lineage>
</organism>
<protein>
    <submittedName>
        <fullName evidence="2">T9SS type A sorting domain-containing protein</fullName>
    </submittedName>
</protein>